<name>A0A2B4R3Q9_STYPI</name>
<dbReference type="OrthoDB" id="5958225at2759"/>
<dbReference type="AlphaFoldDB" id="A0A2B4R3Q9"/>
<organism evidence="1 2">
    <name type="scientific">Stylophora pistillata</name>
    <name type="common">Smooth cauliflower coral</name>
    <dbReference type="NCBI Taxonomy" id="50429"/>
    <lineage>
        <taxon>Eukaryota</taxon>
        <taxon>Metazoa</taxon>
        <taxon>Cnidaria</taxon>
        <taxon>Anthozoa</taxon>
        <taxon>Hexacorallia</taxon>
        <taxon>Scleractinia</taxon>
        <taxon>Astrocoeniina</taxon>
        <taxon>Pocilloporidae</taxon>
        <taxon>Stylophora</taxon>
    </lineage>
</organism>
<gene>
    <name evidence="1" type="ORF">AWC38_SpisGene24844</name>
</gene>
<proteinExistence type="predicted"/>
<accession>A0A2B4R3Q9</accession>
<feature type="non-terminal residue" evidence="1">
    <location>
        <position position="205"/>
    </location>
</feature>
<dbReference type="Proteomes" id="UP000225706">
    <property type="component" value="Unassembled WGS sequence"/>
</dbReference>
<evidence type="ECO:0000313" key="1">
    <source>
        <dbReference type="EMBL" id="PFX11429.1"/>
    </source>
</evidence>
<keyword evidence="2" id="KW-1185">Reference proteome</keyword>
<evidence type="ECO:0000313" key="2">
    <source>
        <dbReference type="Proteomes" id="UP000225706"/>
    </source>
</evidence>
<reference evidence="2" key="1">
    <citation type="journal article" date="2017" name="bioRxiv">
        <title>Comparative analysis of the genomes of Stylophora pistillata and Acropora digitifera provides evidence for extensive differences between species of corals.</title>
        <authorList>
            <person name="Voolstra C.R."/>
            <person name="Li Y."/>
            <person name="Liew Y.J."/>
            <person name="Baumgarten S."/>
            <person name="Zoccola D."/>
            <person name="Flot J.-F."/>
            <person name="Tambutte S."/>
            <person name="Allemand D."/>
            <person name="Aranda M."/>
        </authorList>
    </citation>
    <scope>NUCLEOTIDE SEQUENCE [LARGE SCALE GENOMIC DNA]</scope>
</reference>
<protein>
    <submittedName>
        <fullName evidence="1">Uncharacterized protein</fullName>
    </submittedName>
</protein>
<comment type="caution">
    <text evidence="1">The sequence shown here is derived from an EMBL/GenBank/DDBJ whole genome shotgun (WGS) entry which is preliminary data.</text>
</comment>
<sequence length="205" mass="23248">MLSVGRMFRLASSNHLNSFTLVVVYGSCCHAQDSKCKLLSLYPVKGCRKFTFQDGEELFEEVKEGVGKFSYLDFPESFKSLQQAIQRDEAVKKMFLEDTSLNLSFPMFVRGESLEVGFANSKDETKLKNHLTIHLTAQESYRVRVANFDGCLLFRLSRKSGRVGIVIAINDTLEPHGSLLANLQNAMRRVITHFTRAVLLLVFQK</sequence>
<dbReference type="EMBL" id="LSMT01002533">
    <property type="protein sequence ID" value="PFX11429.1"/>
    <property type="molecule type" value="Genomic_DNA"/>
</dbReference>